<proteinExistence type="predicted"/>
<organism evidence="1 2">
    <name type="scientific">Pectobacterium phage vB_PatP_CB3</name>
    <dbReference type="NCBI Taxonomy" id="1958918"/>
    <lineage>
        <taxon>Viruses</taxon>
        <taxon>Duplodnaviria</taxon>
        <taxon>Heunggongvirae</taxon>
        <taxon>Uroviricota</taxon>
        <taxon>Caudoviricetes</taxon>
        <taxon>Schitoviridae</taxon>
        <taxon>Cbunavirus</taxon>
        <taxon>Cbunavirus CB4</taxon>
    </lineage>
</organism>
<gene>
    <name evidence="1" type="ORF">CB3_018</name>
</gene>
<protein>
    <submittedName>
        <fullName evidence="1">Uncharacterized protein</fullName>
    </submittedName>
</protein>
<dbReference type="Proteomes" id="UP000241977">
    <property type="component" value="Segment"/>
</dbReference>
<dbReference type="EMBL" id="KY514265">
    <property type="protein sequence ID" value="ARB11842.1"/>
    <property type="molecule type" value="Genomic_DNA"/>
</dbReference>
<evidence type="ECO:0000313" key="2">
    <source>
        <dbReference type="Proteomes" id="UP000241977"/>
    </source>
</evidence>
<sequence>MDRKNPVTEYPVLRKSDEETLAWLTGEQYDAVRTTRLLTPKFVWEGTVPVNLNKFALGPNNQAGAIQQVIVIPGIDTKFALLSVYVTHHDLKKPEITMVAVKIRVL</sequence>
<evidence type="ECO:0000313" key="1">
    <source>
        <dbReference type="EMBL" id="ARB11842.1"/>
    </source>
</evidence>
<accession>A0A2P0PB89</accession>
<reference evidence="1 2" key="1">
    <citation type="submission" date="2017-01" db="EMBL/GenBank/DDBJ databases">
        <title>Isolation and Characterization of Pectobacterium phages.</title>
        <authorList>
            <person name="Buttimer C.T.H."/>
            <person name="Lucid A."/>
            <person name="Coffey A."/>
        </authorList>
    </citation>
    <scope>NUCLEOTIDE SEQUENCE [LARGE SCALE GENOMIC DNA]</scope>
</reference>
<name>A0A2P0PB89_9CAUD</name>